<proteinExistence type="predicted"/>
<comment type="caution">
    <text evidence="7">The sequence shown here is derived from an EMBL/GenBank/DDBJ whole genome shotgun (WGS) entry which is preliminary data.</text>
</comment>
<feature type="transmembrane region" description="Helical" evidence="5">
    <location>
        <begin position="29"/>
        <end position="53"/>
    </location>
</feature>
<evidence type="ECO:0000313" key="7">
    <source>
        <dbReference type="EMBL" id="KAG8186393.1"/>
    </source>
</evidence>
<dbReference type="PANTHER" id="PTHR22950">
    <property type="entry name" value="AMINO ACID TRANSPORTER"/>
    <property type="match status" value="1"/>
</dbReference>
<feature type="transmembrane region" description="Helical" evidence="5">
    <location>
        <begin position="376"/>
        <end position="401"/>
    </location>
</feature>
<feature type="transmembrane region" description="Helical" evidence="5">
    <location>
        <begin position="118"/>
        <end position="138"/>
    </location>
</feature>
<dbReference type="Pfam" id="PF01490">
    <property type="entry name" value="Aa_trans"/>
    <property type="match status" value="1"/>
</dbReference>
<accession>A0AAV6URE9</accession>
<feature type="transmembrane region" description="Helical" evidence="5">
    <location>
        <begin position="189"/>
        <end position="212"/>
    </location>
</feature>
<name>A0AAV6URE9_9ARAC</name>
<dbReference type="GO" id="GO:0015179">
    <property type="term" value="F:L-amino acid transmembrane transporter activity"/>
    <property type="evidence" value="ECO:0007669"/>
    <property type="project" value="TreeGrafter"/>
</dbReference>
<evidence type="ECO:0000256" key="4">
    <source>
        <dbReference type="ARBA" id="ARBA00023136"/>
    </source>
</evidence>
<dbReference type="EMBL" id="JAFNEN010000303">
    <property type="protein sequence ID" value="KAG8186393.1"/>
    <property type="molecule type" value="Genomic_DNA"/>
</dbReference>
<evidence type="ECO:0000259" key="6">
    <source>
        <dbReference type="Pfam" id="PF01490"/>
    </source>
</evidence>
<evidence type="ECO:0000313" key="8">
    <source>
        <dbReference type="Proteomes" id="UP000827092"/>
    </source>
</evidence>
<dbReference type="GO" id="GO:0016020">
    <property type="term" value="C:membrane"/>
    <property type="evidence" value="ECO:0007669"/>
    <property type="project" value="UniProtKB-SubCell"/>
</dbReference>
<keyword evidence="8" id="KW-1185">Reference proteome</keyword>
<evidence type="ECO:0000256" key="5">
    <source>
        <dbReference type="SAM" id="Phobius"/>
    </source>
</evidence>
<evidence type="ECO:0000256" key="3">
    <source>
        <dbReference type="ARBA" id="ARBA00022989"/>
    </source>
</evidence>
<protein>
    <recommendedName>
        <fullName evidence="6">Amino acid transporter transmembrane domain-containing protein</fullName>
    </recommendedName>
</protein>
<dbReference type="Proteomes" id="UP000827092">
    <property type="component" value="Unassembled WGS sequence"/>
</dbReference>
<reference evidence="7 8" key="1">
    <citation type="journal article" date="2022" name="Nat. Ecol. Evol.">
        <title>A masculinizing supergene underlies an exaggerated male reproductive morph in a spider.</title>
        <authorList>
            <person name="Hendrickx F."/>
            <person name="De Corte Z."/>
            <person name="Sonet G."/>
            <person name="Van Belleghem S.M."/>
            <person name="Kostlbacher S."/>
            <person name="Vangestel C."/>
        </authorList>
    </citation>
    <scope>NUCLEOTIDE SEQUENCE [LARGE SCALE GENOMIC DNA]</scope>
    <source>
        <strain evidence="7">W744_W776</strain>
    </source>
</reference>
<feature type="transmembrane region" description="Helical" evidence="5">
    <location>
        <begin position="224"/>
        <end position="244"/>
    </location>
</feature>
<organism evidence="7 8">
    <name type="scientific">Oedothorax gibbosus</name>
    <dbReference type="NCBI Taxonomy" id="931172"/>
    <lineage>
        <taxon>Eukaryota</taxon>
        <taxon>Metazoa</taxon>
        <taxon>Ecdysozoa</taxon>
        <taxon>Arthropoda</taxon>
        <taxon>Chelicerata</taxon>
        <taxon>Arachnida</taxon>
        <taxon>Araneae</taxon>
        <taxon>Araneomorphae</taxon>
        <taxon>Entelegynae</taxon>
        <taxon>Araneoidea</taxon>
        <taxon>Linyphiidae</taxon>
        <taxon>Erigoninae</taxon>
        <taxon>Oedothorax</taxon>
    </lineage>
</organism>
<evidence type="ECO:0000256" key="1">
    <source>
        <dbReference type="ARBA" id="ARBA00004141"/>
    </source>
</evidence>
<feature type="domain" description="Amino acid transporter transmembrane" evidence="6">
    <location>
        <begin position="2"/>
        <end position="394"/>
    </location>
</feature>
<keyword evidence="4 5" id="KW-0472">Membrane</keyword>
<dbReference type="AlphaFoldDB" id="A0AAV6URE9"/>
<feature type="transmembrane region" description="Helical" evidence="5">
    <location>
        <begin position="345"/>
        <end position="364"/>
    </location>
</feature>
<sequence>MMTSFLLVNTALGIGILNFPAAYDQAGGVMYATAIQVIMVTLMISTMFILTYCSDVNGDRTYHDVLYSMCGKKGQQLAALSICLTLYCVCVATLIVIGDQLDSLLHSLYGTEAFCNRWYLKRTFTIPVTAILFILPTCFLKTVDFLGYIGSIGIFAMLYPVFLTVYGYFKLTPNNVHIKTRPDDLSGMFAMFPVLGLGYQCQEVVVPVYACMRDRNMCQFAKSSFLAMAFLFVVYSVTGIFGYLTFGTGVAHNVMTMYNPQDPFVVVGVGALVVKMIATYPILALCGRDAAAGIYAELRGLKPSEFAATELARRCSVAFVWFTSSLLLAVLTSNIGVVIKYMGSVASANIFIYPGICLLQVILQNDPDCSAPRSRFLAAYAILIAGVGAFCFGVVLLEAILGSSEAESPVHDYCPNKSL</sequence>
<comment type="subcellular location">
    <subcellularLocation>
        <location evidence="1">Membrane</location>
        <topology evidence="1">Multi-pass membrane protein</topology>
    </subcellularLocation>
</comment>
<feature type="transmembrane region" description="Helical" evidence="5">
    <location>
        <begin position="264"/>
        <end position="286"/>
    </location>
</feature>
<keyword evidence="2 5" id="KW-0812">Transmembrane</keyword>
<dbReference type="PANTHER" id="PTHR22950:SF652">
    <property type="entry name" value="TRANSMEMBRANE AMINO ACID TRANSPORTER FAMILY PROTEIN"/>
    <property type="match status" value="1"/>
</dbReference>
<feature type="transmembrane region" description="Helical" evidence="5">
    <location>
        <begin position="145"/>
        <end position="169"/>
    </location>
</feature>
<feature type="transmembrane region" description="Helical" evidence="5">
    <location>
        <begin position="77"/>
        <end position="98"/>
    </location>
</feature>
<dbReference type="InterPro" id="IPR013057">
    <property type="entry name" value="AA_transpt_TM"/>
</dbReference>
<keyword evidence="3 5" id="KW-1133">Transmembrane helix</keyword>
<feature type="transmembrane region" description="Helical" evidence="5">
    <location>
        <begin position="318"/>
        <end position="339"/>
    </location>
</feature>
<gene>
    <name evidence="7" type="ORF">JTE90_004186</name>
</gene>
<evidence type="ECO:0000256" key="2">
    <source>
        <dbReference type="ARBA" id="ARBA00022692"/>
    </source>
</evidence>